<feature type="transmembrane region" description="Helical" evidence="2">
    <location>
        <begin position="31"/>
        <end position="55"/>
    </location>
</feature>
<dbReference type="AlphaFoldDB" id="A0A0M2H4T1"/>
<gene>
    <name evidence="3" type="ORF">RS81_01390</name>
</gene>
<feature type="compositionally biased region" description="Low complexity" evidence="1">
    <location>
        <begin position="1"/>
        <end position="19"/>
    </location>
</feature>
<organism evidence="3 4">
    <name type="scientific">Microbacterium terrae</name>
    <dbReference type="NCBI Taxonomy" id="69369"/>
    <lineage>
        <taxon>Bacteria</taxon>
        <taxon>Bacillati</taxon>
        <taxon>Actinomycetota</taxon>
        <taxon>Actinomycetes</taxon>
        <taxon>Micrococcales</taxon>
        <taxon>Microbacteriaceae</taxon>
        <taxon>Microbacterium</taxon>
    </lineage>
</organism>
<keyword evidence="4" id="KW-1185">Reference proteome</keyword>
<evidence type="ECO:0000256" key="2">
    <source>
        <dbReference type="SAM" id="Phobius"/>
    </source>
</evidence>
<dbReference type="RefSeq" id="WP_045275345.1">
    <property type="nucleotide sequence ID" value="NZ_BAAAUP010000013.1"/>
</dbReference>
<dbReference type="PATRIC" id="fig|92835.4.peg.1410"/>
<accession>A0A0M2H4T1</accession>
<evidence type="ECO:0000313" key="3">
    <source>
        <dbReference type="EMBL" id="KJL41322.1"/>
    </source>
</evidence>
<keyword evidence="2" id="KW-0812">Transmembrane</keyword>
<evidence type="ECO:0000313" key="4">
    <source>
        <dbReference type="Proteomes" id="UP000033956"/>
    </source>
</evidence>
<name>A0A0M2H4T1_9MICO</name>
<keyword evidence="2" id="KW-0472">Membrane</keyword>
<dbReference type="OrthoDB" id="5050991at2"/>
<reference evidence="3 4" key="1">
    <citation type="submission" date="2015-02" db="EMBL/GenBank/DDBJ databases">
        <title>Draft genome sequences of ten Microbacterium spp. with emphasis on heavy metal contaminated environments.</title>
        <authorList>
            <person name="Corretto E."/>
        </authorList>
    </citation>
    <scope>NUCLEOTIDE SEQUENCE [LARGE SCALE GENOMIC DNA]</scope>
    <source>
        <strain evidence="3 4">DSM 12510</strain>
    </source>
</reference>
<sequence>MSTTHAPDSAAAPAPDEAGGPPPRRPIARRVVLWSTGIVIAGLVIGGSLLFSWMVDETHFERPSAEFDALTAEVAAVPGVSAVDSSRWVEAPLFAPPSSWIGVGVDDDRLPGLLDLACKAHHPEAVMWSIQASTDAGATISLNGATPAGDGTTDGCPEFGFDAVPLVAELDRLAPGLDVQPGVWEDGMLALVALEAPTSDLAPVLPLIAHSDELLAAAGLRPDSRVEINAPAVGVEVQPGESAATVALLTTLAEDFDATSIWVSEPGDQTDGVARIHIVAPGAHAGIEQAIAQSGLHFADFEVAFIEQ</sequence>
<dbReference type="Proteomes" id="UP000033956">
    <property type="component" value="Unassembled WGS sequence"/>
</dbReference>
<comment type="caution">
    <text evidence="3">The sequence shown here is derived from an EMBL/GenBank/DDBJ whole genome shotgun (WGS) entry which is preliminary data.</text>
</comment>
<keyword evidence="2" id="KW-1133">Transmembrane helix</keyword>
<evidence type="ECO:0000256" key="1">
    <source>
        <dbReference type="SAM" id="MobiDB-lite"/>
    </source>
</evidence>
<dbReference type="STRING" id="92835.RS81_01390"/>
<protein>
    <submittedName>
        <fullName evidence="3">Uncharacterized protein</fullName>
    </submittedName>
</protein>
<proteinExistence type="predicted"/>
<dbReference type="EMBL" id="JYIZ01000044">
    <property type="protein sequence ID" value="KJL41322.1"/>
    <property type="molecule type" value="Genomic_DNA"/>
</dbReference>
<feature type="region of interest" description="Disordered" evidence="1">
    <location>
        <begin position="1"/>
        <end position="24"/>
    </location>
</feature>